<dbReference type="PANTHER" id="PTHR43673">
    <property type="entry name" value="NAD(P)H NITROREDUCTASE YDGI-RELATED"/>
    <property type="match status" value="1"/>
</dbReference>
<keyword evidence="3" id="KW-0285">Flavoprotein</keyword>
<evidence type="ECO:0000256" key="6">
    <source>
        <dbReference type="ARBA" id="ARBA00023002"/>
    </source>
</evidence>
<dbReference type="PANTHER" id="PTHR43673:SF2">
    <property type="entry name" value="NITROREDUCTASE"/>
    <property type="match status" value="1"/>
</dbReference>
<evidence type="ECO:0000259" key="7">
    <source>
        <dbReference type="Pfam" id="PF00881"/>
    </source>
</evidence>
<evidence type="ECO:0000256" key="5">
    <source>
        <dbReference type="ARBA" id="ARBA00022857"/>
    </source>
</evidence>
<protein>
    <submittedName>
        <fullName evidence="8">NAD(P)H-dependent oxidoreductase</fullName>
    </submittedName>
</protein>
<dbReference type="CDD" id="cd02149">
    <property type="entry name" value="NfsB-like"/>
    <property type="match status" value="1"/>
</dbReference>
<dbReference type="Pfam" id="PF00881">
    <property type="entry name" value="Nitroreductase"/>
    <property type="match status" value="1"/>
</dbReference>
<keyword evidence="5" id="KW-0521">NADP</keyword>
<feature type="domain" description="Nitroreductase" evidence="7">
    <location>
        <begin position="8"/>
        <end position="183"/>
    </location>
</feature>
<dbReference type="RefSeq" id="WP_379860816.1">
    <property type="nucleotide sequence ID" value="NZ_JBHMFC010000023.1"/>
</dbReference>
<accession>A0ABV5FB84</accession>
<dbReference type="Proteomes" id="UP001589585">
    <property type="component" value="Unassembled WGS sequence"/>
</dbReference>
<dbReference type="Gene3D" id="3.40.109.10">
    <property type="entry name" value="NADH Oxidase"/>
    <property type="match status" value="1"/>
</dbReference>
<dbReference type="InterPro" id="IPR000415">
    <property type="entry name" value="Nitroreductase-like"/>
</dbReference>
<proteinExistence type="inferred from homology"/>
<evidence type="ECO:0000313" key="8">
    <source>
        <dbReference type="EMBL" id="MFB9056629.1"/>
    </source>
</evidence>
<comment type="cofactor">
    <cofactor evidence="1">
        <name>FMN</name>
        <dbReference type="ChEBI" id="CHEBI:58210"/>
    </cofactor>
</comment>
<keyword evidence="9" id="KW-1185">Reference proteome</keyword>
<evidence type="ECO:0000256" key="2">
    <source>
        <dbReference type="ARBA" id="ARBA00007118"/>
    </source>
</evidence>
<sequence length="209" mass="23595">MKLIDDLNWRYATKKFNSKRVEDEDLEKIVEAINLSASSVGIQPYRLTVIDDPVLKKDLAKDSFNSQIAEASHLLVFSAFKSIRQEHINQYIELIANVRETRVEELADFKNSISTYLLAQTDTDNFNWSAKQAYIGLGTGLIAAATLKIDSTPMEGFDAEKFDELLGLKEKNLKSVVVLALGYRDEENDYLANLKKVRLPIEAFSTKLG</sequence>
<keyword evidence="6" id="KW-0560">Oxidoreductase</keyword>
<reference evidence="8 9" key="1">
    <citation type="submission" date="2024-09" db="EMBL/GenBank/DDBJ databases">
        <authorList>
            <person name="Sun Q."/>
            <person name="Mori K."/>
        </authorList>
    </citation>
    <scope>NUCLEOTIDE SEQUENCE [LARGE SCALE GENOMIC DNA]</scope>
    <source>
        <strain evidence="8 9">CECT 8622</strain>
    </source>
</reference>
<comment type="similarity">
    <text evidence="2">Belongs to the nitroreductase family.</text>
</comment>
<dbReference type="EMBL" id="JBHMFC010000023">
    <property type="protein sequence ID" value="MFB9056629.1"/>
    <property type="molecule type" value="Genomic_DNA"/>
</dbReference>
<name>A0ABV5FB84_9FLAO</name>
<evidence type="ECO:0000256" key="1">
    <source>
        <dbReference type="ARBA" id="ARBA00001917"/>
    </source>
</evidence>
<gene>
    <name evidence="8" type="ORF">ACFFU9_07695</name>
</gene>
<organism evidence="8 9">
    <name type="scientific">Mariniflexile ostreae</name>
    <dbReference type="NCBI Taxonomy" id="1520892"/>
    <lineage>
        <taxon>Bacteria</taxon>
        <taxon>Pseudomonadati</taxon>
        <taxon>Bacteroidota</taxon>
        <taxon>Flavobacteriia</taxon>
        <taxon>Flavobacteriales</taxon>
        <taxon>Flavobacteriaceae</taxon>
        <taxon>Mariniflexile</taxon>
    </lineage>
</organism>
<dbReference type="SUPFAM" id="SSF55469">
    <property type="entry name" value="FMN-dependent nitroreductase-like"/>
    <property type="match status" value="1"/>
</dbReference>
<dbReference type="InterPro" id="IPR033878">
    <property type="entry name" value="NfsB-like"/>
</dbReference>
<evidence type="ECO:0000313" key="9">
    <source>
        <dbReference type="Proteomes" id="UP001589585"/>
    </source>
</evidence>
<keyword evidence="4" id="KW-0288">FMN</keyword>
<evidence type="ECO:0000256" key="3">
    <source>
        <dbReference type="ARBA" id="ARBA00022630"/>
    </source>
</evidence>
<comment type="caution">
    <text evidence="8">The sequence shown here is derived from an EMBL/GenBank/DDBJ whole genome shotgun (WGS) entry which is preliminary data.</text>
</comment>
<evidence type="ECO:0000256" key="4">
    <source>
        <dbReference type="ARBA" id="ARBA00022643"/>
    </source>
</evidence>
<dbReference type="InterPro" id="IPR029479">
    <property type="entry name" value="Nitroreductase"/>
</dbReference>